<reference evidence="1" key="1">
    <citation type="submission" date="2022-07" db="EMBL/GenBank/DDBJ databases">
        <title>Phylogenomic reconstructions and comparative analyses of Kickxellomycotina fungi.</title>
        <authorList>
            <person name="Reynolds N.K."/>
            <person name="Stajich J.E."/>
            <person name="Barry K."/>
            <person name="Grigoriev I.V."/>
            <person name="Crous P."/>
            <person name="Smith M.E."/>
        </authorList>
    </citation>
    <scope>NUCLEOTIDE SEQUENCE</scope>
    <source>
        <strain evidence="1">NRRL 5244</strain>
    </source>
</reference>
<keyword evidence="2" id="KW-1185">Reference proteome</keyword>
<evidence type="ECO:0000313" key="2">
    <source>
        <dbReference type="Proteomes" id="UP001150603"/>
    </source>
</evidence>
<feature type="non-terminal residue" evidence="1">
    <location>
        <position position="1"/>
    </location>
</feature>
<name>A0ACC1JBZ7_9FUNG</name>
<comment type="caution">
    <text evidence="1">The sequence shown here is derived from an EMBL/GenBank/DDBJ whole genome shotgun (WGS) entry which is preliminary data.</text>
</comment>
<sequence>VWRQLIGAALTPAAQSSLVLRGNVYASMLHFLGGVRKLAAAEAEAAGRESNALPGKPLAQNRLVTGTLDILTGSALGDRLLESASADAADASDAWKTVSFNLLDALASLFYIESRPNQVVMFLARKNYFSSYIGAIQRRDDQALQAMLQAESASLSPLLIYEAKMAFFMRLALRQDGAEKLLENGILDVLTACGFLDRKPTAGSDAALPARSERYHQLLIPSLNLLLLLVTRIGRDNLPLWTKAARFVSQHFGVLEAILKEATTTAQPLTIALLTQVKAIVMLVSYLGRQRTILESELAQAGSGHVGIGTLHLPVLALLPKFATGNQWTRRLQMANEVERAQAQIPASLFDDEAKDSAAATLGEPLLADIQHTVFGQQASELVDAIVRGVMTYAQSVTERPQGLQSAANARPFRPAFAWPVEHDRESDYAPSVATLIAFVRRSLAQMERGRKARDGKLQLASNTSTMPTADLRKIVATSPHVQLPEELGTQQMRAVASALLAQQGRRIGSSLSLLATTIEQALVLVWRHLAYFTNATAAAAAANDGSAMYSSGYAPNNRLPTQMNMPTMQEQDMLRAAIAIQLPPLLSQLAEFKLTEQDLATAATHNSFIQMLVRQMKQLVLSDNSTV</sequence>
<proteinExistence type="predicted"/>
<organism evidence="1 2">
    <name type="scientific">Linderina macrospora</name>
    <dbReference type="NCBI Taxonomy" id="4868"/>
    <lineage>
        <taxon>Eukaryota</taxon>
        <taxon>Fungi</taxon>
        <taxon>Fungi incertae sedis</taxon>
        <taxon>Zoopagomycota</taxon>
        <taxon>Kickxellomycotina</taxon>
        <taxon>Kickxellomycetes</taxon>
        <taxon>Kickxellales</taxon>
        <taxon>Kickxellaceae</taxon>
        <taxon>Linderina</taxon>
    </lineage>
</organism>
<accession>A0ACC1JBZ7</accession>
<gene>
    <name evidence="1" type="ORF">FBU59_002226</name>
</gene>
<dbReference type="Proteomes" id="UP001150603">
    <property type="component" value="Unassembled WGS sequence"/>
</dbReference>
<protein>
    <submittedName>
        <fullName evidence="1">Uncharacterized protein</fullName>
    </submittedName>
</protein>
<dbReference type="EMBL" id="JANBPW010001184">
    <property type="protein sequence ID" value="KAJ1945731.1"/>
    <property type="molecule type" value="Genomic_DNA"/>
</dbReference>
<evidence type="ECO:0000313" key="1">
    <source>
        <dbReference type="EMBL" id="KAJ1945731.1"/>
    </source>
</evidence>